<feature type="region of interest" description="Disordered" evidence="1">
    <location>
        <begin position="39"/>
        <end position="84"/>
    </location>
</feature>
<organism evidence="2 3">
    <name type="scientific">Paramuricea clavata</name>
    <name type="common">Red gorgonian</name>
    <name type="synonym">Violescent sea-whip</name>
    <dbReference type="NCBI Taxonomy" id="317549"/>
    <lineage>
        <taxon>Eukaryota</taxon>
        <taxon>Metazoa</taxon>
        <taxon>Cnidaria</taxon>
        <taxon>Anthozoa</taxon>
        <taxon>Octocorallia</taxon>
        <taxon>Malacalcyonacea</taxon>
        <taxon>Plexauridae</taxon>
        <taxon>Paramuricea</taxon>
    </lineage>
</organism>
<dbReference type="AlphaFoldDB" id="A0A6S7FZN4"/>
<proteinExistence type="predicted"/>
<evidence type="ECO:0000256" key="1">
    <source>
        <dbReference type="SAM" id="MobiDB-lite"/>
    </source>
</evidence>
<protein>
    <submittedName>
        <fullName evidence="2">Uncharacterized protein</fullName>
    </submittedName>
</protein>
<feature type="compositionally biased region" description="Basic and acidic residues" evidence="1">
    <location>
        <begin position="73"/>
        <end position="84"/>
    </location>
</feature>
<dbReference type="Proteomes" id="UP001152795">
    <property type="component" value="Unassembled WGS sequence"/>
</dbReference>
<reference evidence="2" key="1">
    <citation type="submission" date="2020-04" db="EMBL/GenBank/DDBJ databases">
        <authorList>
            <person name="Alioto T."/>
            <person name="Alioto T."/>
            <person name="Gomez Garrido J."/>
        </authorList>
    </citation>
    <scope>NUCLEOTIDE SEQUENCE</scope>
    <source>
        <strain evidence="2">A484AB</strain>
    </source>
</reference>
<evidence type="ECO:0000313" key="2">
    <source>
        <dbReference type="EMBL" id="CAB3981732.1"/>
    </source>
</evidence>
<comment type="caution">
    <text evidence="2">The sequence shown here is derived from an EMBL/GenBank/DDBJ whole genome shotgun (WGS) entry which is preliminary data.</text>
</comment>
<feature type="compositionally biased region" description="Low complexity" evidence="1">
    <location>
        <begin position="53"/>
        <end position="63"/>
    </location>
</feature>
<evidence type="ECO:0000313" key="3">
    <source>
        <dbReference type="Proteomes" id="UP001152795"/>
    </source>
</evidence>
<keyword evidence="3" id="KW-1185">Reference proteome</keyword>
<name>A0A6S7FZN4_PARCT</name>
<dbReference type="EMBL" id="CACRXK020000423">
    <property type="protein sequence ID" value="CAB3981732.1"/>
    <property type="molecule type" value="Genomic_DNA"/>
</dbReference>
<accession>A0A6S7FZN4</accession>
<sequence length="84" mass="9199">MADLSKVLTRQVFADIVVKAFEHLDVAKVANWVVAQEKHHDKEIADGHPQLSGTTATEAATIAKKGKKKQARQGKEKKGTVHDI</sequence>
<gene>
    <name evidence="2" type="ORF">PACLA_8A087066</name>
</gene>